<dbReference type="Proteomes" id="UP000308652">
    <property type="component" value="Unassembled WGS sequence"/>
</dbReference>
<reference evidence="1 2" key="1">
    <citation type="journal article" date="2019" name="Nat. Ecol. Evol.">
        <title>Megaphylogeny resolves global patterns of mushroom evolution.</title>
        <authorList>
            <person name="Varga T."/>
            <person name="Krizsan K."/>
            <person name="Foldi C."/>
            <person name="Dima B."/>
            <person name="Sanchez-Garcia M."/>
            <person name="Sanchez-Ramirez S."/>
            <person name="Szollosi G.J."/>
            <person name="Szarkandi J.G."/>
            <person name="Papp V."/>
            <person name="Albert L."/>
            <person name="Andreopoulos W."/>
            <person name="Angelini C."/>
            <person name="Antonin V."/>
            <person name="Barry K.W."/>
            <person name="Bougher N.L."/>
            <person name="Buchanan P."/>
            <person name="Buyck B."/>
            <person name="Bense V."/>
            <person name="Catcheside P."/>
            <person name="Chovatia M."/>
            <person name="Cooper J."/>
            <person name="Damon W."/>
            <person name="Desjardin D."/>
            <person name="Finy P."/>
            <person name="Geml J."/>
            <person name="Haridas S."/>
            <person name="Hughes K."/>
            <person name="Justo A."/>
            <person name="Karasinski D."/>
            <person name="Kautmanova I."/>
            <person name="Kiss B."/>
            <person name="Kocsube S."/>
            <person name="Kotiranta H."/>
            <person name="LaButti K.M."/>
            <person name="Lechner B.E."/>
            <person name="Liimatainen K."/>
            <person name="Lipzen A."/>
            <person name="Lukacs Z."/>
            <person name="Mihaltcheva S."/>
            <person name="Morgado L.N."/>
            <person name="Niskanen T."/>
            <person name="Noordeloos M.E."/>
            <person name="Ohm R.A."/>
            <person name="Ortiz-Santana B."/>
            <person name="Ovrebo C."/>
            <person name="Racz N."/>
            <person name="Riley R."/>
            <person name="Savchenko A."/>
            <person name="Shiryaev A."/>
            <person name="Soop K."/>
            <person name="Spirin V."/>
            <person name="Szebenyi C."/>
            <person name="Tomsovsky M."/>
            <person name="Tulloss R.E."/>
            <person name="Uehling J."/>
            <person name="Grigoriev I.V."/>
            <person name="Vagvolgyi C."/>
            <person name="Papp T."/>
            <person name="Martin F.M."/>
            <person name="Miettinen O."/>
            <person name="Hibbett D.S."/>
            <person name="Nagy L.G."/>
        </authorList>
    </citation>
    <scope>NUCLEOTIDE SEQUENCE [LARGE SCALE GENOMIC DNA]</scope>
    <source>
        <strain evidence="1 2">CBS 166.37</strain>
    </source>
</reference>
<evidence type="ECO:0008006" key="3">
    <source>
        <dbReference type="Google" id="ProtNLM"/>
    </source>
</evidence>
<name>A0A5C3MGE5_9AGAR</name>
<dbReference type="OrthoDB" id="58416at2759"/>
<sequence length="242" mass="27833">MTPLKLFPTIPDELEAMDSRLALRYQNIFMKNTLIRGLNTVHEVAPQINPSHPLFQAFMEYAEIVGDMVRLHLEGDEVFFITFNGSGRSLFDILGEECNPNDFKIGDQLKALRQVINRWQEDQSTYVPATLQEHIQHLNSTLSTKFWDQINKVKSEYLVSVVSDERLRTMIQDNVIWLVTHSDMTILLPFILSHHDSKTSAHWPSVTEEGMAAMPELLKVHEGCWKFAPFDPITKQQMAPPL</sequence>
<evidence type="ECO:0000313" key="1">
    <source>
        <dbReference type="EMBL" id="TFK44464.1"/>
    </source>
</evidence>
<dbReference type="AlphaFoldDB" id="A0A5C3MGE5"/>
<organism evidence="1 2">
    <name type="scientific">Crucibulum laeve</name>
    <dbReference type="NCBI Taxonomy" id="68775"/>
    <lineage>
        <taxon>Eukaryota</taxon>
        <taxon>Fungi</taxon>
        <taxon>Dikarya</taxon>
        <taxon>Basidiomycota</taxon>
        <taxon>Agaricomycotina</taxon>
        <taxon>Agaricomycetes</taxon>
        <taxon>Agaricomycetidae</taxon>
        <taxon>Agaricales</taxon>
        <taxon>Agaricineae</taxon>
        <taxon>Nidulariaceae</taxon>
        <taxon>Crucibulum</taxon>
    </lineage>
</organism>
<keyword evidence="2" id="KW-1185">Reference proteome</keyword>
<gene>
    <name evidence="1" type="ORF">BDQ12DRAFT_18561</name>
</gene>
<proteinExistence type="predicted"/>
<protein>
    <recommendedName>
        <fullName evidence="3">Hemerythrin-like domain-containing protein</fullName>
    </recommendedName>
</protein>
<accession>A0A5C3MGE5</accession>
<dbReference type="EMBL" id="ML213590">
    <property type="protein sequence ID" value="TFK44464.1"/>
    <property type="molecule type" value="Genomic_DNA"/>
</dbReference>
<evidence type="ECO:0000313" key="2">
    <source>
        <dbReference type="Proteomes" id="UP000308652"/>
    </source>
</evidence>